<evidence type="ECO:0000313" key="2">
    <source>
        <dbReference type="Proteomes" id="UP000189513"/>
    </source>
</evidence>
<name>A0A1V2L266_CYBFA</name>
<dbReference type="VEuPathDB" id="FungiDB:BON22_5017"/>
<reference evidence="2" key="1">
    <citation type="journal article" date="2017" name="Genome Announc.">
        <title>Genome sequences of Cyberlindnera fabianii 65, Pichia kudriavzevii 129, and Saccharomyces cerevisiae 131 isolated from fermented masau fruits in Zimbabwe.</title>
        <authorList>
            <person name="van Rijswijck I.M.H."/>
            <person name="Derks M.F.L."/>
            <person name="Abee T."/>
            <person name="de Ridder D."/>
            <person name="Smid E.J."/>
        </authorList>
    </citation>
    <scope>NUCLEOTIDE SEQUENCE [LARGE SCALE GENOMIC DNA]</scope>
    <source>
        <strain evidence="2">65</strain>
    </source>
</reference>
<gene>
    <name evidence="1" type="ORF">BON22_5017</name>
</gene>
<protein>
    <submittedName>
        <fullName evidence="1">Uncharacterized protein</fullName>
    </submittedName>
</protein>
<keyword evidence="2" id="KW-1185">Reference proteome</keyword>
<evidence type="ECO:0000313" key="1">
    <source>
        <dbReference type="EMBL" id="ONH65151.1"/>
    </source>
</evidence>
<sequence>YKTSSDKLVLKRLAGWFVKCDFGTTLITTEMGLAMNSGDGQDHQVCTILHDDGSVSWLVSLCVIFLT</sequence>
<comment type="caution">
    <text evidence="1">The sequence shown here is derived from an EMBL/GenBank/DDBJ whole genome shotgun (WGS) entry which is preliminary data.</text>
</comment>
<dbReference type="AlphaFoldDB" id="A0A1V2L266"/>
<dbReference type="Proteomes" id="UP000189513">
    <property type="component" value="Unassembled WGS sequence"/>
</dbReference>
<accession>A0A1V2L266</accession>
<proteinExistence type="predicted"/>
<dbReference type="EMBL" id="MPUK01000013">
    <property type="protein sequence ID" value="ONH65151.1"/>
    <property type="molecule type" value="Genomic_DNA"/>
</dbReference>
<organism evidence="1 2">
    <name type="scientific">Cyberlindnera fabianii</name>
    <name type="common">Yeast</name>
    <name type="synonym">Hansenula fabianii</name>
    <dbReference type="NCBI Taxonomy" id="36022"/>
    <lineage>
        <taxon>Eukaryota</taxon>
        <taxon>Fungi</taxon>
        <taxon>Dikarya</taxon>
        <taxon>Ascomycota</taxon>
        <taxon>Saccharomycotina</taxon>
        <taxon>Saccharomycetes</taxon>
        <taxon>Phaffomycetales</taxon>
        <taxon>Phaffomycetaceae</taxon>
        <taxon>Cyberlindnera</taxon>
    </lineage>
</organism>
<feature type="non-terminal residue" evidence="1">
    <location>
        <position position="1"/>
    </location>
</feature>